<evidence type="ECO:0000313" key="2">
    <source>
        <dbReference type="Proteomes" id="UP000693946"/>
    </source>
</evidence>
<protein>
    <submittedName>
        <fullName evidence="1">Uncharacterized protein</fullName>
    </submittedName>
</protein>
<keyword evidence="2" id="KW-1185">Reference proteome</keyword>
<dbReference type="Proteomes" id="UP000693946">
    <property type="component" value="Linkage Group LG6"/>
</dbReference>
<dbReference type="EMBL" id="JAGKHQ010000018">
    <property type="protein sequence ID" value="KAG7485127.1"/>
    <property type="molecule type" value="Genomic_DNA"/>
</dbReference>
<proteinExistence type="predicted"/>
<reference evidence="1 2" key="1">
    <citation type="journal article" date="2021" name="Sci. Rep.">
        <title>Chromosome anchoring in Senegalese sole (Solea senegalensis) reveals sex-associated markers and genome rearrangements in flatfish.</title>
        <authorList>
            <person name="Guerrero-Cozar I."/>
            <person name="Gomez-Garrido J."/>
            <person name="Berbel C."/>
            <person name="Martinez-Blanch J.F."/>
            <person name="Alioto T."/>
            <person name="Claros M.G."/>
            <person name="Gagnaire P.A."/>
            <person name="Manchado M."/>
        </authorList>
    </citation>
    <scope>NUCLEOTIDE SEQUENCE [LARGE SCALE GENOMIC DNA]</scope>
    <source>
        <strain evidence="1">Sse05_10M</strain>
    </source>
</reference>
<comment type="caution">
    <text evidence="1">The sequence shown here is derived from an EMBL/GenBank/DDBJ whole genome shotgun (WGS) entry which is preliminary data.</text>
</comment>
<evidence type="ECO:0000313" key="1">
    <source>
        <dbReference type="EMBL" id="KAG7485127.1"/>
    </source>
</evidence>
<organism evidence="1 2">
    <name type="scientific">Solea senegalensis</name>
    <name type="common">Senegalese sole</name>
    <dbReference type="NCBI Taxonomy" id="28829"/>
    <lineage>
        <taxon>Eukaryota</taxon>
        <taxon>Metazoa</taxon>
        <taxon>Chordata</taxon>
        <taxon>Craniata</taxon>
        <taxon>Vertebrata</taxon>
        <taxon>Euteleostomi</taxon>
        <taxon>Actinopterygii</taxon>
        <taxon>Neopterygii</taxon>
        <taxon>Teleostei</taxon>
        <taxon>Neoteleostei</taxon>
        <taxon>Acanthomorphata</taxon>
        <taxon>Carangaria</taxon>
        <taxon>Pleuronectiformes</taxon>
        <taxon>Pleuronectoidei</taxon>
        <taxon>Soleidae</taxon>
        <taxon>Solea</taxon>
    </lineage>
</organism>
<dbReference type="AlphaFoldDB" id="A0AAV6Q6W2"/>
<accession>A0AAV6Q6W2</accession>
<sequence>MNVQSRLVEPVLFPVVKKRTLSCKAPSWACVSFEKVKWPQDEASQLDQEKLAAGSWGRLCLHPHRRLADAASRQKLRPLWEDTEAEKW</sequence>
<name>A0AAV6Q6W2_SOLSE</name>
<gene>
    <name evidence="1" type="ORF">JOB18_003584</name>
</gene>